<dbReference type="InterPro" id="IPR036736">
    <property type="entry name" value="ACP-like_sf"/>
</dbReference>
<accession>A0ABV6Z934</accession>
<evidence type="ECO:0000313" key="2">
    <source>
        <dbReference type="EMBL" id="MFC2248709.1"/>
    </source>
</evidence>
<dbReference type="NCBIfam" id="TIGR04098">
    <property type="entry name" value="LnmK_bifunc"/>
    <property type="match status" value="1"/>
</dbReference>
<comment type="caution">
    <text evidence="2">The sequence shown here is derived from an EMBL/GenBank/DDBJ whole genome shotgun (WGS) entry which is preliminary data.</text>
</comment>
<dbReference type="NCBIfam" id="TIGR04099">
    <property type="entry name" value="biosn_Pnap_2097"/>
    <property type="match status" value="1"/>
</dbReference>
<dbReference type="InterPro" id="IPR024091">
    <property type="entry name" value="LnmK-like_bifun_acyl/decarbox"/>
</dbReference>
<reference evidence="2 3" key="1">
    <citation type="submission" date="2024-09" db="EMBL/GenBank/DDBJ databases">
        <title>Description of Labrys sedimenti sp. nov., isolated from a diclofenac-degrading enrichment culture, and genome-based reclassification of Labrys portucalensis as a later heterotypic synonym of Labrys neptuniae.</title>
        <authorList>
            <person name="Tancsics A."/>
            <person name="Csepanyi A."/>
        </authorList>
    </citation>
    <scope>NUCLEOTIDE SEQUENCE [LARGE SCALE GENOMIC DNA]</scope>
    <source>
        <strain evidence="2 3">LMG 23412</strain>
    </source>
</reference>
<feature type="domain" description="Carrier" evidence="1">
    <location>
        <begin position="1"/>
        <end position="71"/>
    </location>
</feature>
<dbReference type="EMBL" id="JBHGPK010000001">
    <property type="protein sequence ID" value="MFC2248709.1"/>
    <property type="molecule type" value="Genomic_DNA"/>
</dbReference>
<dbReference type="PROSITE" id="PS50075">
    <property type="entry name" value="CARRIER"/>
    <property type="match status" value="1"/>
</dbReference>
<gene>
    <name evidence="2" type="ORF">ACETRX_03705</name>
</gene>
<sequence>MLKLDDYFASEIIGYTPALASSTFEMLGVDSFDLINLRTGIEIKLGRSIPDRDWMKVRSPADIAAIVNPKAVEVAKAAATGSKVTREYTIGMPQMALSGLSESWLFKELGDIHWELISQGLRQPSARITDEIGNRLYATFTRIAISNSDPLRAYAENEALQITGSMSRYGAGIFIGDYHGEAGGKSFTAQAMSSFSKRAASGSNKTLLKGQPDIPSDSPIVSLFEKPAFLDEYRAIRDISPKPAIFECDYQINPYHDINGVGLLYFAAYPSIADTCELRFFNQGNQWAAEHSTVARDVAYFANSDASETLKFAVLEHVKTTGGSELTSLISRQDGTPMALIRTKKKRVPAG</sequence>
<dbReference type="Gene3D" id="1.10.1200.10">
    <property type="entry name" value="ACP-like"/>
    <property type="match status" value="1"/>
</dbReference>
<dbReference type="RefSeq" id="WP_394308613.1">
    <property type="nucleotide sequence ID" value="NZ_JBHGPK010000001.1"/>
</dbReference>
<proteinExistence type="predicted"/>
<organism evidence="2 3">
    <name type="scientific">Labrys neptuniae</name>
    <dbReference type="NCBI Taxonomy" id="376174"/>
    <lineage>
        <taxon>Bacteria</taxon>
        <taxon>Pseudomonadati</taxon>
        <taxon>Pseudomonadota</taxon>
        <taxon>Alphaproteobacteria</taxon>
        <taxon>Hyphomicrobiales</taxon>
        <taxon>Xanthobacteraceae</taxon>
        <taxon>Labrys</taxon>
    </lineage>
</organism>
<name>A0ABV6Z934_9HYPH</name>
<dbReference type="Proteomes" id="UP001595190">
    <property type="component" value="Unassembled WGS sequence"/>
</dbReference>
<protein>
    <submittedName>
        <fullName evidence="2">Pnap_2097 family protein</fullName>
    </submittedName>
</protein>
<dbReference type="Gene3D" id="3.10.129.10">
    <property type="entry name" value="Hotdog Thioesterase"/>
    <property type="match status" value="1"/>
</dbReference>
<evidence type="ECO:0000313" key="3">
    <source>
        <dbReference type="Proteomes" id="UP001595190"/>
    </source>
</evidence>
<evidence type="ECO:0000259" key="1">
    <source>
        <dbReference type="PROSITE" id="PS50075"/>
    </source>
</evidence>
<dbReference type="SUPFAM" id="SSF47336">
    <property type="entry name" value="ACP-like"/>
    <property type="match status" value="1"/>
</dbReference>
<dbReference type="Pfam" id="PF00550">
    <property type="entry name" value="PP-binding"/>
    <property type="match status" value="1"/>
</dbReference>
<dbReference type="InterPro" id="IPR009081">
    <property type="entry name" value="PP-bd_ACP"/>
</dbReference>